<sequence length="427" mass="47148">MKRTISIALAFVGLLVGAGFATGQEVIQYFISFGLDGIWGAVLAGIVFSLAGAVILQLGSYYLANEHNLVFKNMSFQWLSWVLDAMVTITLFAIGFVMLAGAGSNLSQQFGWPTWVGSGLMLILVIITGFFDVDRVSSIISLVTPLIIIAVLVGFIYTMFHLPSDISQLDSMARDTESPVRPWWLSALNYNGLALLLGVSMCLVIGGNHADTVAAGRGGLAGGVLYTIMMLMAAVTIFFTFDKVGGAQVPMLKIMENIHPWLAYVMVWIIFAMIYNTCIGMFYALGKRLTAKRPERFTPVFIVVCVLGYAVSFVGFTELMGSVYPALGYAGMFMVLVIIIFWARSRVEISKESRLRSKIRKLVRRREDPSKRFTSKQARLLEHALAESQAEDEQIEETIIEEVREELHLDPEETDDAGKTEKPTADS</sequence>
<evidence type="ECO:0000256" key="1">
    <source>
        <dbReference type="SAM" id="MobiDB-lite"/>
    </source>
</evidence>
<organism evidence="3 4">
    <name type="scientific">Corynebacterium uropygiale</name>
    <dbReference type="NCBI Taxonomy" id="1775911"/>
    <lineage>
        <taxon>Bacteria</taxon>
        <taxon>Bacillati</taxon>
        <taxon>Actinomycetota</taxon>
        <taxon>Actinomycetes</taxon>
        <taxon>Mycobacteriales</taxon>
        <taxon>Corynebacteriaceae</taxon>
        <taxon>Corynebacterium</taxon>
    </lineage>
</organism>
<keyword evidence="2" id="KW-1133">Transmembrane helix</keyword>
<feature type="transmembrane region" description="Helical" evidence="2">
    <location>
        <begin position="76"/>
        <end position="100"/>
    </location>
</feature>
<evidence type="ECO:0000313" key="4">
    <source>
        <dbReference type="Proteomes" id="UP001139336"/>
    </source>
</evidence>
<keyword evidence="2" id="KW-0472">Membrane</keyword>
<feature type="transmembrane region" description="Helical" evidence="2">
    <location>
        <begin position="322"/>
        <end position="343"/>
    </location>
</feature>
<dbReference type="PANTHER" id="PTHR37814:SF1">
    <property type="entry name" value="MEMBRANE PROTEIN"/>
    <property type="match status" value="1"/>
</dbReference>
<gene>
    <name evidence="3" type="ORF">L1O03_07360</name>
</gene>
<dbReference type="RefSeq" id="WP_236119011.1">
    <property type="nucleotide sequence ID" value="NZ_JAKGSI010000003.1"/>
</dbReference>
<name>A0A9X1TZK2_9CORY</name>
<comment type="caution">
    <text evidence="3">The sequence shown here is derived from an EMBL/GenBank/DDBJ whole genome shotgun (WGS) entry which is preliminary data.</text>
</comment>
<reference evidence="3" key="1">
    <citation type="submission" date="2022-01" db="EMBL/GenBank/DDBJ databases">
        <title>Corynebacterium sp. nov isolated from isolated from the feces of the greater white-fronted geese (Anser albifrons) at Poyang Lake, PR China.</title>
        <authorList>
            <person name="Liu Q."/>
        </authorList>
    </citation>
    <scope>NUCLEOTIDE SEQUENCE</scope>
    <source>
        <strain evidence="3">JCM 32435</strain>
    </source>
</reference>
<feature type="transmembrane region" description="Helical" evidence="2">
    <location>
        <begin position="112"/>
        <end position="131"/>
    </location>
</feature>
<dbReference type="EMBL" id="JAKGSI010000003">
    <property type="protein sequence ID" value="MCF4006996.1"/>
    <property type="molecule type" value="Genomic_DNA"/>
</dbReference>
<protein>
    <recommendedName>
        <fullName evidence="5">Membrane protein YkvI</fullName>
    </recommendedName>
</protein>
<evidence type="ECO:0000256" key="2">
    <source>
        <dbReference type="SAM" id="Phobius"/>
    </source>
</evidence>
<dbReference type="AlphaFoldDB" id="A0A9X1TZK2"/>
<feature type="transmembrane region" description="Helical" evidence="2">
    <location>
        <begin position="143"/>
        <end position="163"/>
    </location>
</feature>
<evidence type="ECO:0000313" key="3">
    <source>
        <dbReference type="EMBL" id="MCF4006996.1"/>
    </source>
</evidence>
<dbReference type="InterPro" id="IPR038728">
    <property type="entry name" value="YkvI-like"/>
</dbReference>
<feature type="transmembrane region" description="Helical" evidence="2">
    <location>
        <begin position="261"/>
        <end position="285"/>
    </location>
</feature>
<feature type="region of interest" description="Disordered" evidence="1">
    <location>
        <begin position="404"/>
        <end position="427"/>
    </location>
</feature>
<dbReference type="PANTHER" id="PTHR37814">
    <property type="entry name" value="CONSERVED MEMBRANE PROTEIN"/>
    <property type="match status" value="1"/>
</dbReference>
<keyword evidence="4" id="KW-1185">Reference proteome</keyword>
<proteinExistence type="predicted"/>
<dbReference type="Proteomes" id="UP001139336">
    <property type="component" value="Unassembled WGS sequence"/>
</dbReference>
<evidence type="ECO:0008006" key="5">
    <source>
        <dbReference type="Google" id="ProtNLM"/>
    </source>
</evidence>
<accession>A0A9X1TZK2</accession>
<feature type="transmembrane region" description="Helical" evidence="2">
    <location>
        <begin position="218"/>
        <end position="241"/>
    </location>
</feature>
<feature type="transmembrane region" description="Helical" evidence="2">
    <location>
        <begin position="39"/>
        <end position="64"/>
    </location>
</feature>
<feature type="transmembrane region" description="Helical" evidence="2">
    <location>
        <begin position="183"/>
        <end position="206"/>
    </location>
</feature>
<feature type="transmembrane region" description="Helical" evidence="2">
    <location>
        <begin position="297"/>
        <end position="316"/>
    </location>
</feature>
<keyword evidence="2" id="KW-0812">Transmembrane</keyword>